<dbReference type="EMBL" id="JBHSOD010000010">
    <property type="protein sequence ID" value="MFC5885586.1"/>
    <property type="molecule type" value="Genomic_DNA"/>
</dbReference>
<dbReference type="Pfam" id="PF01243">
    <property type="entry name" value="PNPOx_N"/>
    <property type="match status" value="1"/>
</dbReference>
<dbReference type="SUPFAM" id="SSF50475">
    <property type="entry name" value="FMN-binding split barrel"/>
    <property type="match status" value="1"/>
</dbReference>
<evidence type="ECO:0000313" key="3">
    <source>
        <dbReference type="EMBL" id="MFC5885586.1"/>
    </source>
</evidence>
<dbReference type="Proteomes" id="UP001596067">
    <property type="component" value="Unassembled WGS sequence"/>
</dbReference>
<keyword evidence="4" id="KW-1185">Reference proteome</keyword>
<proteinExistence type="predicted"/>
<feature type="region of interest" description="Disordered" evidence="1">
    <location>
        <begin position="1"/>
        <end position="27"/>
    </location>
</feature>
<evidence type="ECO:0000259" key="2">
    <source>
        <dbReference type="Pfam" id="PF01243"/>
    </source>
</evidence>
<evidence type="ECO:0000256" key="1">
    <source>
        <dbReference type="SAM" id="MobiDB-lite"/>
    </source>
</evidence>
<feature type="compositionally biased region" description="Low complexity" evidence="1">
    <location>
        <begin position="1"/>
        <end position="14"/>
    </location>
</feature>
<dbReference type="Gene3D" id="2.30.110.10">
    <property type="entry name" value="Electron Transport, Fmn-binding Protein, Chain A"/>
    <property type="match status" value="1"/>
</dbReference>
<dbReference type="InterPro" id="IPR011576">
    <property type="entry name" value="Pyridox_Oxase_N"/>
</dbReference>
<reference evidence="4" key="1">
    <citation type="journal article" date="2019" name="Int. J. Syst. Evol. Microbiol.">
        <title>The Global Catalogue of Microorganisms (GCM) 10K type strain sequencing project: providing services to taxonomists for standard genome sequencing and annotation.</title>
        <authorList>
            <consortium name="The Broad Institute Genomics Platform"/>
            <consortium name="The Broad Institute Genome Sequencing Center for Infectious Disease"/>
            <person name="Wu L."/>
            <person name="Ma J."/>
        </authorList>
    </citation>
    <scope>NUCLEOTIDE SEQUENCE [LARGE SCALE GENOMIC DNA]</scope>
    <source>
        <strain evidence="4">CGMCC 4.1469</strain>
    </source>
</reference>
<name>A0ABW1EU22_9ACTN</name>
<dbReference type="InterPro" id="IPR012349">
    <property type="entry name" value="Split_barrel_FMN-bd"/>
</dbReference>
<protein>
    <submittedName>
        <fullName evidence="3">Pyridoxamine 5'-phosphate oxidase family protein</fullName>
    </submittedName>
</protein>
<comment type="caution">
    <text evidence="3">The sequence shown here is derived from an EMBL/GenBank/DDBJ whole genome shotgun (WGS) entry which is preliminary data.</text>
</comment>
<feature type="domain" description="Pyridoxamine 5'-phosphate oxidase N-terminal" evidence="2">
    <location>
        <begin position="38"/>
        <end position="143"/>
    </location>
</feature>
<accession>A0ABW1EU22</accession>
<evidence type="ECO:0000313" key="4">
    <source>
        <dbReference type="Proteomes" id="UP001596067"/>
    </source>
</evidence>
<gene>
    <name evidence="3" type="ORF">ACFP0N_11455</name>
</gene>
<sequence>MTATSAHSTETATTPGPRSRAGRRRDTERRLAGDVDLWVATASTEGMPYLVPLSFDWDGATLLVATPTASPTGRNLAASRTVRLGLGATRDVTMIDGDVEVLDLSALPAERGDRFAARTGFDPRTLATPYRWFRITPRRIQAWREADELTGRDLMRDGHWLA</sequence>
<organism evidence="3 4">
    <name type="scientific">Kitasatospora aburaviensis</name>
    <dbReference type="NCBI Taxonomy" id="67265"/>
    <lineage>
        <taxon>Bacteria</taxon>
        <taxon>Bacillati</taxon>
        <taxon>Actinomycetota</taxon>
        <taxon>Actinomycetes</taxon>
        <taxon>Kitasatosporales</taxon>
        <taxon>Streptomycetaceae</taxon>
        <taxon>Kitasatospora</taxon>
    </lineage>
</organism>
<dbReference type="RefSeq" id="WP_313761748.1">
    <property type="nucleotide sequence ID" value="NZ_BAAAVH010000049.1"/>
</dbReference>